<keyword evidence="4" id="KW-0547">Nucleotide-binding</keyword>
<keyword evidence="8" id="KW-0472">Membrane</keyword>
<evidence type="ECO:0000256" key="7">
    <source>
        <dbReference type="ARBA" id="ARBA00023065"/>
    </source>
</evidence>
<evidence type="ECO:0000256" key="4">
    <source>
        <dbReference type="ARBA" id="ARBA00022741"/>
    </source>
</evidence>
<name>A0ABY9KWU1_9BACI</name>
<evidence type="ECO:0000313" key="11">
    <source>
        <dbReference type="Proteomes" id="UP001180087"/>
    </source>
</evidence>
<feature type="domain" description="ABC transporter" evidence="9">
    <location>
        <begin position="3"/>
        <end position="237"/>
    </location>
</feature>
<organism evidence="10 11">
    <name type="scientific">Aciduricibacillus chroicocephali</name>
    <dbReference type="NCBI Taxonomy" id="3054939"/>
    <lineage>
        <taxon>Bacteria</taxon>
        <taxon>Bacillati</taxon>
        <taxon>Bacillota</taxon>
        <taxon>Bacilli</taxon>
        <taxon>Bacillales</taxon>
        <taxon>Bacillaceae</taxon>
        <taxon>Aciduricibacillus</taxon>
    </lineage>
</organism>
<dbReference type="RefSeq" id="WP_348026926.1">
    <property type="nucleotide sequence ID" value="NZ_CP129113.1"/>
</dbReference>
<dbReference type="InterPro" id="IPR003439">
    <property type="entry name" value="ABC_transporter-like_ATP-bd"/>
</dbReference>
<dbReference type="InterPro" id="IPR017871">
    <property type="entry name" value="ABC_transporter-like_CS"/>
</dbReference>
<sequence>MYVQISDLAFSHHGSKEMTIEKFNLDIERGEIISILGESGCGKSTLLRLLAGLEMPQSGRIVIGGKTIVDNSHFVMPEKRGVGMVFQDYALFPHMTVEENIRFGLKKMKSGDKRQRVKEVLELVRMERFKKRYPHELSGGQQQRIALARAIAPEPSLLLLDEPFSNLDADLQIKIRNELREIIKKAGTTTIFVTHDYKDSIAMADRIFTMRHGAPHVWDSLCTAEEIAAPAEQQEHQLRPILQTTEK</sequence>
<dbReference type="PANTHER" id="PTHR42781">
    <property type="entry name" value="SPERMIDINE/PUTRESCINE IMPORT ATP-BINDING PROTEIN POTA"/>
    <property type="match status" value="1"/>
</dbReference>
<dbReference type="Proteomes" id="UP001180087">
    <property type="component" value="Chromosome"/>
</dbReference>
<keyword evidence="1" id="KW-0813">Transport</keyword>
<accession>A0ABY9KWU1</accession>
<dbReference type="Gene3D" id="3.40.50.300">
    <property type="entry name" value="P-loop containing nucleotide triphosphate hydrolases"/>
    <property type="match status" value="1"/>
</dbReference>
<keyword evidence="6" id="KW-0408">Iron</keyword>
<evidence type="ECO:0000256" key="8">
    <source>
        <dbReference type="ARBA" id="ARBA00023136"/>
    </source>
</evidence>
<dbReference type="InterPro" id="IPR027417">
    <property type="entry name" value="P-loop_NTPase"/>
</dbReference>
<evidence type="ECO:0000259" key="9">
    <source>
        <dbReference type="PROSITE" id="PS50893"/>
    </source>
</evidence>
<dbReference type="SMART" id="SM00382">
    <property type="entry name" value="AAA"/>
    <property type="match status" value="1"/>
</dbReference>
<keyword evidence="11" id="KW-1185">Reference proteome</keyword>
<dbReference type="GO" id="GO:0005524">
    <property type="term" value="F:ATP binding"/>
    <property type="evidence" value="ECO:0007669"/>
    <property type="project" value="UniProtKB-KW"/>
</dbReference>
<evidence type="ECO:0000256" key="2">
    <source>
        <dbReference type="ARBA" id="ARBA00022475"/>
    </source>
</evidence>
<evidence type="ECO:0000256" key="5">
    <source>
        <dbReference type="ARBA" id="ARBA00022840"/>
    </source>
</evidence>
<dbReference type="InterPro" id="IPR015853">
    <property type="entry name" value="ABC_transpr_FbpC"/>
</dbReference>
<dbReference type="EMBL" id="CP129113">
    <property type="protein sequence ID" value="WLV24172.1"/>
    <property type="molecule type" value="Genomic_DNA"/>
</dbReference>
<gene>
    <name evidence="10" type="ORF">QR721_11080</name>
</gene>
<dbReference type="CDD" id="cd03259">
    <property type="entry name" value="ABC_Carb_Solutes_like"/>
    <property type="match status" value="1"/>
</dbReference>
<dbReference type="InterPro" id="IPR003593">
    <property type="entry name" value="AAA+_ATPase"/>
</dbReference>
<keyword evidence="2" id="KW-1003">Cell membrane</keyword>
<dbReference type="InterPro" id="IPR050093">
    <property type="entry name" value="ABC_SmlMolc_Importer"/>
</dbReference>
<proteinExistence type="predicted"/>
<keyword evidence="5 10" id="KW-0067">ATP-binding</keyword>
<evidence type="ECO:0000256" key="1">
    <source>
        <dbReference type="ARBA" id="ARBA00022448"/>
    </source>
</evidence>
<keyword evidence="3" id="KW-0410">Iron transport</keyword>
<dbReference type="SUPFAM" id="SSF52540">
    <property type="entry name" value="P-loop containing nucleoside triphosphate hydrolases"/>
    <property type="match status" value="1"/>
</dbReference>
<reference evidence="10" key="1">
    <citation type="submission" date="2023-06" db="EMBL/GenBank/DDBJ databases">
        <title>A Treasure from Seagulls: Isolation and Description of Aciduricobacillus qingdaonensis gen. nov., sp. nov., a Rare Obligately Uric Acid-utilizing Member in the Family Bacillaceae.</title>
        <authorList>
            <person name="Liu W."/>
            <person name="Wang B."/>
        </authorList>
    </citation>
    <scope>NUCLEOTIDE SEQUENCE</scope>
    <source>
        <strain evidence="10">44XB</strain>
    </source>
</reference>
<keyword evidence="7" id="KW-0406">Ion transport</keyword>
<evidence type="ECO:0000256" key="6">
    <source>
        <dbReference type="ARBA" id="ARBA00023004"/>
    </source>
</evidence>
<dbReference type="Pfam" id="PF00005">
    <property type="entry name" value="ABC_tran"/>
    <property type="match status" value="1"/>
</dbReference>
<protein>
    <submittedName>
        <fullName evidence="10">ABC transporter ATP-binding protein</fullName>
    </submittedName>
</protein>
<dbReference type="PROSITE" id="PS00211">
    <property type="entry name" value="ABC_TRANSPORTER_1"/>
    <property type="match status" value="1"/>
</dbReference>
<evidence type="ECO:0000256" key="3">
    <source>
        <dbReference type="ARBA" id="ARBA00022496"/>
    </source>
</evidence>
<dbReference type="PROSITE" id="PS50893">
    <property type="entry name" value="ABC_TRANSPORTER_2"/>
    <property type="match status" value="1"/>
</dbReference>
<dbReference type="PANTHER" id="PTHR42781:SF4">
    <property type="entry name" value="SPERMIDINE_PUTRESCINE IMPORT ATP-BINDING PROTEIN POTA"/>
    <property type="match status" value="1"/>
</dbReference>
<evidence type="ECO:0000313" key="10">
    <source>
        <dbReference type="EMBL" id="WLV24172.1"/>
    </source>
</evidence>